<name>A0A4R1Q4J4_9FIRM</name>
<evidence type="ECO:0000259" key="3">
    <source>
        <dbReference type="PROSITE" id="PS50801"/>
    </source>
</evidence>
<sequence length="100" mass="11121">MRQEINIQDGQVLVSLYGSLYVEEAAVLRQKLLMNIEKGYSRFVVNLANVDYIDSSGLGVLVAIHKRSLQHGGSVAITGLKGTVKELFELTRLNKVFDIQ</sequence>
<dbReference type="PROSITE" id="PS50801">
    <property type="entry name" value="STAS"/>
    <property type="match status" value="1"/>
</dbReference>
<dbReference type="PANTHER" id="PTHR33495:SF2">
    <property type="entry name" value="ANTI-SIGMA FACTOR ANTAGONIST TM_1081-RELATED"/>
    <property type="match status" value="1"/>
</dbReference>
<evidence type="ECO:0000256" key="2">
    <source>
        <dbReference type="RuleBase" id="RU003749"/>
    </source>
</evidence>
<dbReference type="RefSeq" id="WP_132075351.1">
    <property type="nucleotide sequence ID" value="NZ_DAIMLW010000128.1"/>
</dbReference>
<dbReference type="OrthoDB" id="9794628at2"/>
<evidence type="ECO:0000313" key="4">
    <source>
        <dbReference type="EMBL" id="TCL39197.1"/>
    </source>
</evidence>
<comment type="similarity">
    <text evidence="1 2">Belongs to the anti-sigma-factor antagonist family.</text>
</comment>
<accession>A0A4R1Q4J4</accession>
<dbReference type="AlphaFoldDB" id="A0A4R1Q4J4"/>
<proteinExistence type="inferred from homology"/>
<dbReference type="InterPro" id="IPR002645">
    <property type="entry name" value="STAS_dom"/>
</dbReference>
<reference evidence="4 5" key="1">
    <citation type="submission" date="2019-03" db="EMBL/GenBank/DDBJ databases">
        <title>Genomic Encyclopedia of Type Strains, Phase IV (KMG-IV): sequencing the most valuable type-strain genomes for metagenomic binning, comparative biology and taxonomic classification.</title>
        <authorList>
            <person name="Goeker M."/>
        </authorList>
    </citation>
    <scope>NUCLEOTIDE SEQUENCE [LARGE SCALE GENOMIC DNA]</scope>
    <source>
        <strain evidence="4 5">DSM 15969</strain>
    </source>
</reference>
<dbReference type="InterPro" id="IPR003658">
    <property type="entry name" value="Anti-sigma_ant"/>
</dbReference>
<organism evidence="4 5">
    <name type="scientific">Anaerospora hongkongensis</name>
    <dbReference type="NCBI Taxonomy" id="244830"/>
    <lineage>
        <taxon>Bacteria</taxon>
        <taxon>Bacillati</taxon>
        <taxon>Bacillota</taxon>
        <taxon>Negativicutes</taxon>
        <taxon>Selenomonadales</taxon>
        <taxon>Sporomusaceae</taxon>
        <taxon>Anaerospora</taxon>
    </lineage>
</organism>
<keyword evidence="5" id="KW-1185">Reference proteome</keyword>
<protein>
    <recommendedName>
        <fullName evidence="2">Anti-sigma factor antagonist</fullName>
    </recommendedName>
</protein>
<dbReference type="GO" id="GO:0043856">
    <property type="term" value="F:anti-sigma factor antagonist activity"/>
    <property type="evidence" value="ECO:0007669"/>
    <property type="project" value="InterPro"/>
</dbReference>
<dbReference type="CDD" id="cd07043">
    <property type="entry name" value="STAS_anti-anti-sigma_factors"/>
    <property type="match status" value="1"/>
</dbReference>
<dbReference type="Proteomes" id="UP000295063">
    <property type="component" value="Unassembled WGS sequence"/>
</dbReference>
<feature type="domain" description="STAS" evidence="3">
    <location>
        <begin position="1"/>
        <end position="100"/>
    </location>
</feature>
<dbReference type="Gene3D" id="3.30.750.24">
    <property type="entry name" value="STAS domain"/>
    <property type="match status" value="1"/>
</dbReference>
<dbReference type="SUPFAM" id="SSF52091">
    <property type="entry name" value="SpoIIaa-like"/>
    <property type="match status" value="1"/>
</dbReference>
<dbReference type="EMBL" id="SLUI01000002">
    <property type="protein sequence ID" value="TCL39197.1"/>
    <property type="molecule type" value="Genomic_DNA"/>
</dbReference>
<dbReference type="Pfam" id="PF01740">
    <property type="entry name" value="STAS"/>
    <property type="match status" value="1"/>
</dbReference>
<evidence type="ECO:0000313" key="5">
    <source>
        <dbReference type="Proteomes" id="UP000295063"/>
    </source>
</evidence>
<dbReference type="NCBIfam" id="TIGR00377">
    <property type="entry name" value="ant_ant_sig"/>
    <property type="match status" value="1"/>
</dbReference>
<dbReference type="InterPro" id="IPR036513">
    <property type="entry name" value="STAS_dom_sf"/>
</dbReference>
<comment type="caution">
    <text evidence="4">The sequence shown here is derived from an EMBL/GenBank/DDBJ whole genome shotgun (WGS) entry which is preliminary data.</text>
</comment>
<gene>
    <name evidence="4" type="ORF">EV210_102107</name>
</gene>
<dbReference type="PANTHER" id="PTHR33495">
    <property type="entry name" value="ANTI-SIGMA FACTOR ANTAGONIST TM_1081-RELATED-RELATED"/>
    <property type="match status" value="1"/>
</dbReference>
<evidence type="ECO:0000256" key="1">
    <source>
        <dbReference type="ARBA" id="ARBA00009013"/>
    </source>
</evidence>